<dbReference type="Pfam" id="PF25876">
    <property type="entry name" value="HH_MFP_RND"/>
    <property type="match status" value="1"/>
</dbReference>
<dbReference type="GO" id="GO:0016020">
    <property type="term" value="C:membrane"/>
    <property type="evidence" value="ECO:0007669"/>
    <property type="project" value="InterPro"/>
</dbReference>
<evidence type="ECO:0000259" key="7">
    <source>
        <dbReference type="Pfam" id="PF25876"/>
    </source>
</evidence>
<dbReference type="InterPro" id="IPR058624">
    <property type="entry name" value="MdtA-like_HH"/>
</dbReference>
<keyword evidence="11" id="KW-1185">Reference proteome</keyword>
<dbReference type="EMBL" id="JACHBI010000010">
    <property type="protein sequence ID" value="MBB5575912.1"/>
    <property type="molecule type" value="Genomic_DNA"/>
</dbReference>
<feature type="transmembrane region" description="Helical" evidence="6">
    <location>
        <begin position="29"/>
        <end position="48"/>
    </location>
</feature>
<evidence type="ECO:0000256" key="2">
    <source>
        <dbReference type="ARBA" id="ARBA00009477"/>
    </source>
</evidence>
<evidence type="ECO:0000256" key="5">
    <source>
        <dbReference type="SAM" id="MobiDB-lite"/>
    </source>
</evidence>
<keyword evidence="6" id="KW-1133">Transmembrane helix</keyword>
<sequence>MDGSVEARVSGEVSPPGLKHGGRKRLQRLSWLLASGAIISVIVLAVTWQHVAQPDRPPFETVPVGRGDVIRQVAATGTVNPELTIIVGSYVSGPITEIRCDYNTVVKAGQVCATIDPRSYQTAVNQDSANLSVANAQLKKDKANLDYARLNYERNSRLIGSQAVSQDTVDIARSLADQAEAQVALDEATIEQRKAELSAALINLDYTNIRSPVDGVVVSRNVSQGQTVAASFQTPTLFLIATDLTRMQVDTNISESDIGAIRTGEAVAFSVDAFPDRTFRGKVKQVRQSPQTVQNVVTFDAVVSIDNGDLALKPGMTASLIITTDHETDVLRVPNQALRFEPKDALVNRTVSQPFDTNGTHIWVERNGEFSAIPAKPGISDGSYTAIDEGNLQAGDRVVVAQRLPSADASASFRFLRW</sequence>
<name>A0A7W9D322_9HYPH</name>
<evidence type="ECO:0000256" key="4">
    <source>
        <dbReference type="SAM" id="Coils"/>
    </source>
</evidence>
<keyword evidence="6" id="KW-0812">Transmembrane</keyword>
<evidence type="ECO:0000313" key="11">
    <source>
        <dbReference type="Proteomes" id="UP000549882"/>
    </source>
</evidence>
<dbReference type="InterPro" id="IPR058625">
    <property type="entry name" value="MdtA-like_BSH"/>
</dbReference>
<dbReference type="InterPro" id="IPR006143">
    <property type="entry name" value="RND_pump_MFP"/>
</dbReference>
<evidence type="ECO:0000256" key="1">
    <source>
        <dbReference type="ARBA" id="ARBA00004196"/>
    </source>
</evidence>
<dbReference type="Pfam" id="PF25917">
    <property type="entry name" value="BSH_RND"/>
    <property type="match status" value="1"/>
</dbReference>
<comment type="similarity">
    <text evidence="2">Belongs to the membrane fusion protein (MFP) (TC 8.A.1) family.</text>
</comment>
<organism evidence="10 11">
    <name type="scientific">Rhizobium paranaense</name>
    <dbReference type="NCBI Taxonomy" id="1650438"/>
    <lineage>
        <taxon>Bacteria</taxon>
        <taxon>Pseudomonadati</taxon>
        <taxon>Pseudomonadota</taxon>
        <taxon>Alphaproteobacteria</taxon>
        <taxon>Hyphomicrobiales</taxon>
        <taxon>Rhizobiaceae</taxon>
        <taxon>Rhizobium/Agrobacterium group</taxon>
        <taxon>Rhizobium</taxon>
    </lineage>
</organism>
<dbReference type="SUPFAM" id="SSF111369">
    <property type="entry name" value="HlyD-like secretion proteins"/>
    <property type="match status" value="1"/>
</dbReference>
<gene>
    <name evidence="10" type="ORF">GGD50_004547</name>
</gene>
<protein>
    <submittedName>
        <fullName evidence="10">HlyD family secretion protein</fullName>
    </submittedName>
</protein>
<dbReference type="Pfam" id="PF25990">
    <property type="entry name" value="Beta-barrel_YknX"/>
    <property type="match status" value="1"/>
</dbReference>
<dbReference type="GO" id="GO:0022857">
    <property type="term" value="F:transmembrane transporter activity"/>
    <property type="evidence" value="ECO:0007669"/>
    <property type="project" value="InterPro"/>
</dbReference>
<dbReference type="Proteomes" id="UP000549882">
    <property type="component" value="Unassembled WGS sequence"/>
</dbReference>
<accession>A0A7W9D322</accession>
<dbReference type="Gene3D" id="2.40.50.100">
    <property type="match status" value="1"/>
</dbReference>
<feature type="domain" description="Multidrug resistance protein MdtA-like barrel-sandwich hybrid" evidence="8">
    <location>
        <begin position="87"/>
        <end position="236"/>
    </location>
</feature>
<comment type="subcellular location">
    <subcellularLocation>
        <location evidence="1">Cell envelope</location>
    </subcellularLocation>
</comment>
<dbReference type="Gene3D" id="2.40.420.20">
    <property type="match status" value="1"/>
</dbReference>
<proteinExistence type="inferred from homology"/>
<feature type="domain" description="YknX-like beta-barrel" evidence="9">
    <location>
        <begin position="247"/>
        <end position="320"/>
    </location>
</feature>
<dbReference type="GO" id="GO:0030313">
    <property type="term" value="C:cell envelope"/>
    <property type="evidence" value="ECO:0007669"/>
    <property type="project" value="UniProtKB-SubCell"/>
</dbReference>
<dbReference type="Gene3D" id="1.10.287.470">
    <property type="entry name" value="Helix hairpin bin"/>
    <property type="match status" value="1"/>
</dbReference>
<evidence type="ECO:0000259" key="9">
    <source>
        <dbReference type="Pfam" id="PF25990"/>
    </source>
</evidence>
<keyword evidence="6" id="KW-0472">Membrane</keyword>
<dbReference type="RefSeq" id="WP_183939369.1">
    <property type="nucleotide sequence ID" value="NZ_JACHBI010000010.1"/>
</dbReference>
<evidence type="ECO:0000256" key="6">
    <source>
        <dbReference type="SAM" id="Phobius"/>
    </source>
</evidence>
<feature type="coiled-coil region" evidence="4">
    <location>
        <begin position="133"/>
        <end position="196"/>
    </location>
</feature>
<feature type="region of interest" description="Disordered" evidence="5">
    <location>
        <begin position="1"/>
        <end position="22"/>
    </location>
</feature>
<dbReference type="AlphaFoldDB" id="A0A7W9D322"/>
<evidence type="ECO:0000259" key="8">
    <source>
        <dbReference type="Pfam" id="PF25917"/>
    </source>
</evidence>
<feature type="domain" description="Multidrug resistance protein MdtA-like alpha-helical hairpin" evidence="7">
    <location>
        <begin position="131"/>
        <end position="207"/>
    </location>
</feature>
<comment type="caution">
    <text evidence="10">The sequence shown here is derived from an EMBL/GenBank/DDBJ whole genome shotgun (WGS) entry which is preliminary data.</text>
</comment>
<dbReference type="NCBIfam" id="TIGR01730">
    <property type="entry name" value="RND_mfp"/>
    <property type="match status" value="1"/>
</dbReference>
<evidence type="ECO:0000313" key="10">
    <source>
        <dbReference type="EMBL" id="MBB5575912.1"/>
    </source>
</evidence>
<dbReference type="Gene3D" id="2.40.30.170">
    <property type="match status" value="1"/>
</dbReference>
<dbReference type="PANTHER" id="PTHR32347">
    <property type="entry name" value="EFFLUX SYSTEM COMPONENT YKNX-RELATED"/>
    <property type="match status" value="1"/>
</dbReference>
<evidence type="ECO:0000256" key="3">
    <source>
        <dbReference type="ARBA" id="ARBA00023054"/>
    </source>
</evidence>
<reference evidence="10 11" key="1">
    <citation type="submission" date="2020-08" db="EMBL/GenBank/DDBJ databases">
        <title>Genomic Encyclopedia of Type Strains, Phase IV (KMG-V): Genome sequencing to study the core and pangenomes of soil and plant-associated prokaryotes.</title>
        <authorList>
            <person name="Whitman W."/>
        </authorList>
    </citation>
    <scope>NUCLEOTIDE SEQUENCE [LARGE SCALE GENOMIC DNA]</scope>
    <source>
        <strain evidence="10 11">SEMIA 4064</strain>
    </source>
</reference>
<dbReference type="InterPro" id="IPR050465">
    <property type="entry name" value="UPF0194_transport"/>
</dbReference>
<dbReference type="InterPro" id="IPR058636">
    <property type="entry name" value="Beta-barrel_YknX"/>
</dbReference>
<dbReference type="PANTHER" id="PTHR32347:SF14">
    <property type="entry name" value="EFFLUX SYSTEM COMPONENT YKNX-RELATED"/>
    <property type="match status" value="1"/>
</dbReference>
<keyword evidence="3 4" id="KW-0175">Coiled coil</keyword>